<gene>
    <name evidence="4" type="ORF">M5X09_04155</name>
</gene>
<sequence length="413" mass="45865">MTLKPASDSDGLILDKLHVTKGNSTLLESLSLTIEPGQCLAVQCNHITGSLIIDVLMDKSKLSAGRATWGGHPLSAASSTSRIGWIRQSDAIHERLNAREALTFYMKLYGSFNKARVDRLLQLVGLHERQYIPLGKCSVSEQRRFHLARGAVHQPELIVIEDPEFQMDLESGYLLRQWIQAMCEEGVSIFMTVPSLESALTLTEDVIRWTPSGFKPVLIENENQSSEHIGWRVAVAADPEAVCDIGGSDPDGSAAPLDAPLSPPAASDRIDAEAGSDAEDPLESKEGEEAEASGQRWYPPLSFDKIPARVEDKIMLIDPLEMNFIESQDGTSQLHVHTGVYPCSMTLAELEKKLKPFGFFRCHRSYLVNLQRVREVIIWSRNSYSLVLDDEKKSTVPLSKNKYEEMKTIMGIS</sequence>
<reference evidence="4 5" key="1">
    <citation type="submission" date="2022-05" db="EMBL/GenBank/DDBJ databases">
        <title>Genome Sequencing of Bee-Associated Microbes.</title>
        <authorList>
            <person name="Dunlap C."/>
        </authorList>
    </citation>
    <scope>NUCLEOTIDE SEQUENCE [LARGE SCALE GENOMIC DNA]</scope>
    <source>
        <strain evidence="4 5">NRRL NRS-1438</strain>
    </source>
</reference>
<dbReference type="PANTHER" id="PTHR43582:SF2">
    <property type="entry name" value="LINEARMYCIN RESISTANCE ATP-BINDING PROTEIN LNRL"/>
    <property type="match status" value="1"/>
</dbReference>
<dbReference type="PROSITE" id="PS50930">
    <property type="entry name" value="HTH_LYTTR"/>
    <property type="match status" value="1"/>
</dbReference>
<proteinExistence type="predicted"/>
<evidence type="ECO:0000256" key="1">
    <source>
        <dbReference type="SAM" id="MobiDB-lite"/>
    </source>
</evidence>
<dbReference type="RefSeq" id="WP_087433852.1">
    <property type="nucleotide sequence ID" value="NZ_JAFFHZ010000001.1"/>
</dbReference>
<dbReference type="InterPro" id="IPR027417">
    <property type="entry name" value="P-loop_NTPase"/>
</dbReference>
<evidence type="ECO:0000259" key="2">
    <source>
        <dbReference type="PROSITE" id="PS50893"/>
    </source>
</evidence>
<dbReference type="Gene3D" id="2.40.50.1020">
    <property type="entry name" value="LytTr DNA-binding domain"/>
    <property type="match status" value="1"/>
</dbReference>
<dbReference type="SMART" id="SM00850">
    <property type="entry name" value="LytTR"/>
    <property type="match status" value="1"/>
</dbReference>
<comment type="caution">
    <text evidence="4">The sequence shown here is derived from an EMBL/GenBank/DDBJ whole genome shotgun (WGS) entry which is preliminary data.</text>
</comment>
<protein>
    <submittedName>
        <fullName evidence="4">LytTR family transcriptional regulator DNA-binding domain-containing protein</fullName>
    </submittedName>
</protein>
<dbReference type="SUPFAM" id="SSF52540">
    <property type="entry name" value="P-loop containing nucleoside triphosphate hydrolases"/>
    <property type="match status" value="1"/>
</dbReference>
<feature type="domain" description="ABC transporter" evidence="2">
    <location>
        <begin position="12"/>
        <end position="236"/>
    </location>
</feature>
<name>A0ABT4DND4_9BACL</name>
<organism evidence="4 5">
    <name type="scientific">Paenibacillus apiarius</name>
    <dbReference type="NCBI Taxonomy" id="46240"/>
    <lineage>
        <taxon>Bacteria</taxon>
        <taxon>Bacillati</taxon>
        <taxon>Bacillota</taxon>
        <taxon>Bacilli</taxon>
        <taxon>Bacillales</taxon>
        <taxon>Paenibacillaceae</taxon>
        <taxon>Paenibacillus</taxon>
    </lineage>
</organism>
<evidence type="ECO:0000259" key="3">
    <source>
        <dbReference type="PROSITE" id="PS50930"/>
    </source>
</evidence>
<dbReference type="InterPro" id="IPR007492">
    <property type="entry name" value="LytTR_DNA-bd_dom"/>
</dbReference>
<dbReference type="PROSITE" id="PS50893">
    <property type="entry name" value="ABC_TRANSPORTER_2"/>
    <property type="match status" value="1"/>
</dbReference>
<dbReference type="InterPro" id="IPR003439">
    <property type="entry name" value="ABC_transporter-like_ATP-bd"/>
</dbReference>
<dbReference type="Gene3D" id="3.40.50.300">
    <property type="entry name" value="P-loop containing nucleotide triphosphate hydrolases"/>
    <property type="match status" value="1"/>
</dbReference>
<dbReference type="Proteomes" id="UP001207626">
    <property type="component" value="Unassembled WGS sequence"/>
</dbReference>
<dbReference type="Pfam" id="PF00005">
    <property type="entry name" value="ABC_tran"/>
    <property type="match status" value="1"/>
</dbReference>
<dbReference type="PANTHER" id="PTHR43582">
    <property type="entry name" value="LINEARMYCIN RESISTANCE ATP-BINDING PROTEIN LNRL"/>
    <property type="match status" value="1"/>
</dbReference>
<feature type="domain" description="HTH LytTR-type" evidence="3">
    <location>
        <begin position="306"/>
        <end position="412"/>
    </location>
</feature>
<feature type="region of interest" description="Disordered" evidence="1">
    <location>
        <begin position="244"/>
        <end position="298"/>
    </location>
</feature>
<dbReference type="GeneID" id="77002115"/>
<evidence type="ECO:0000313" key="5">
    <source>
        <dbReference type="Proteomes" id="UP001207626"/>
    </source>
</evidence>
<keyword evidence="5" id="KW-1185">Reference proteome</keyword>
<dbReference type="GO" id="GO:0003677">
    <property type="term" value="F:DNA binding"/>
    <property type="evidence" value="ECO:0007669"/>
    <property type="project" value="UniProtKB-KW"/>
</dbReference>
<accession>A0ABT4DND4</accession>
<evidence type="ECO:0000313" key="4">
    <source>
        <dbReference type="EMBL" id="MCY9518871.1"/>
    </source>
</evidence>
<dbReference type="Pfam" id="PF04397">
    <property type="entry name" value="LytTR"/>
    <property type="match status" value="1"/>
</dbReference>
<feature type="compositionally biased region" description="Low complexity" evidence="1">
    <location>
        <begin position="253"/>
        <end position="267"/>
    </location>
</feature>
<dbReference type="EMBL" id="JAMDLW010000003">
    <property type="protein sequence ID" value="MCY9518871.1"/>
    <property type="molecule type" value="Genomic_DNA"/>
</dbReference>
<keyword evidence="4" id="KW-0238">DNA-binding</keyword>